<evidence type="ECO:0000256" key="7">
    <source>
        <dbReference type="ARBA" id="ARBA00022723"/>
    </source>
</evidence>
<comment type="function">
    <text evidence="2">Adenine glycosylase active on G-A mispairs. MutY also corrects error-prone DNA synthesis past GO lesions which are due to the oxidatively damaged form of guanine: 7,8-dihydro-8-oxoguanine (8-oxo-dGTP).</text>
</comment>
<sequence>MIISNLLISWYLANKRELPWRQTKDPYTIWLSEVILQQTRIAQGTAYFIRFTKEFPTVFDLATANEDEVLKLWQGLGYYSRARNLHYTAKYIVNELNGVFPNSYKSLKKMKGIGDYTASAIASICFNEVQAVVDGNVYRVLSRYFNVKTAINSSRGIKEFKEIAQNIISKENPGLHNEAIMELGALICTPKNPNCGACPLSGSCLALKKNKIDSLPLKLKKTKIRTRYFNFLVVNINNQSTILEQRKENDIWKHLYQFPLVESNEELSHESILTSDNLEKLIQDKSLQLKLFNQNNIVHILTHQKILAKFWIINTKSDHKNAVEWNNVSNFAVPVIISNFLEKFR</sequence>
<dbReference type="CDD" id="cd03431">
    <property type="entry name" value="NUDIX_DNA_Glycosylase_C-MutY"/>
    <property type="match status" value="1"/>
</dbReference>
<reference evidence="17" key="1">
    <citation type="journal article" date="2019" name="Int. J. Syst. Evol. Microbiol.">
        <title>The Global Catalogue of Microorganisms (GCM) 10K type strain sequencing project: providing services to taxonomists for standard genome sequencing and annotation.</title>
        <authorList>
            <consortium name="The Broad Institute Genomics Platform"/>
            <consortium name="The Broad Institute Genome Sequencing Center for Infectious Disease"/>
            <person name="Wu L."/>
            <person name="Ma J."/>
        </authorList>
    </citation>
    <scope>NUCLEOTIDE SEQUENCE [LARGE SCALE GENOMIC DNA]</scope>
    <source>
        <strain evidence="17">CCUG 61485</strain>
    </source>
</reference>
<keyword evidence="17" id="KW-1185">Reference proteome</keyword>
<dbReference type="Gene3D" id="1.10.340.30">
    <property type="entry name" value="Hypothetical protein, domain 2"/>
    <property type="match status" value="1"/>
</dbReference>
<evidence type="ECO:0000256" key="9">
    <source>
        <dbReference type="ARBA" id="ARBA00022801"/>
    </source>
</evidence>
<dbReference type="InterPro" id="IPR023170">
    <property type="entry name" value="HhH_base_excis_C"/>
</dbReference>
<dbReference type="PANTHER" id="PTHR42944:SF1">
    <property type="entry name" value="ADENINE DNA GLYCOSYLASE"/>
    <property type="match status" value="1"/>
</dbReference>
<gene>
    <name evidence="16" type="primary">mutY</name>
    <name evidence="16" type="ORF">ACFQ39_00445</name>
</gene>
<evidence type="ECO:0000256" key="13">
    <source>
        <dbReference type="ARBA" id="ARBA00023295"/>
    </source>
</evidence>
<keyword evidence="9 16" id="KW-0378">Hydrolase</keyword>
<evidence type="ECO:0000256" key="4">
    <source>
        <dbReference type="ARBA" id="ARBA00012045"/>
    </source>
</evidence>
<evidence type="ECO:0000256" key="3">
    <source>
        <dbReference type="ARBA" id="ARBA00008343"/>
    </source>
</evidence>
<comment type="cofactor">
    <cofactor evidence="14">
        <name>[4Fe-4S] cluster</name>
        <dbReference type="ChEBI" id="CHEBI:49883"/>
    </cofactor>
    <text evidence="14">Binds 1 [4Fe-4S] cluster.</text>
</comment>
<evidence type="ECO:0000256" key="6">
    <source>
        <dbReference type="ARBA" id="ARBA00022485"/>
    </source>
</evidence>
<keyword evidence="8 14" id="KW-0227">DNA damage</keyword>
<dbReference type="Gene3D" id="1.10.1670.10">
    <property type="entry name" value="Helix-hairpin-Helix base-excision DNA repair enzymes (C-terminal)"/>
    <property type="match status" value="1"/>
</dbReference>
<comment type="caution">
    <text evidence="16">The sequence shown here is derived from an EMBL/GenBank/DDBJ whole genome shotgun (WGS) entry which is preliminary data.</text>
</comment>
<dbReference type="InterPro" id="IPR044298">
    <property type="entry name" value="MIG/MutY"/>
</dbReference>
<evidence type="ECO:0000256" key="10">
    <source>
        <dbReference type="ARBA" id="ARBA00023004"/>
    </source>
</evidence>
<dbReference type="SMART" id="SM00478">
    <property type="entry name" value="ENDO3c"/>
    <property type="match status" value="1"/>
</dbReference>
<keyword evidence="6" id="KW-0004">4Fe-4S</keyword>
<evidence type="ECO:0000256" key="12">
    <source>
        <dbReference type="ARBA" id="ARBA00023204"/>
    </source>
</evidence>
<evidence type="ECO:0000256" key="8">
    <source>
        <dbReference type="ARBA" id="ARBA00022763"/>
    </source>
</evidence>
<dbReference type="InterPro" id="IPR003265">
    <property type="entry name" value="HhH-GPD_domain"/>
</dbReference>
<name>A0ABW3XWW9_9FLAO</name>
<dbReference type="Gene3D" id="3.90.79.10">
    <property type="entry name" value="Nucleoside Triphosphate Pyrophosphohydrolase"/>
    <property type="match status" value="1"/>
</dbReference>
<evidence type="ECO:0000256" key="5">
    <source>
        <dbReference type="ARBA" id="ARBA00022023"/>
    </source>
</evidence>
<dbReference type="SUPFAM" id="SSF55811">
    <property type="entry name" value="Nudix"/>
    <property type="match status" value="1"/>
</dbReference>
<dbReference type="InterPro" id="IPR003651">
    <property type="entry name" value="Endonuclease3_FeS-loop_motif"/>
</dbReference>
<dbReference type="PANTHER" id="PTHR42944">
    <property type="entry name" value="ADENINE DNA GLYCOSYLASE"/>
    <property type="match status" value="1"/>
</dbReference>
<dbReference type="InterPro" id="IPR029119">
    <property type="entry name" value="MutY_C"/>
</dbReference>
<evidence type="ECO:0000256" key="1">
    <source>
        <dbReference type="ARBA" id="ARBA00000843"/>
    </source>
</evidence>
<dbReference type="InterPro" id="IPR015797">
    <property type="entry name" value="NUDIX_hydrolase-like_dom_sf"/>
</dbReference>
<dbReference type="Proteomes" id="UP001597201">
    <property type="component" value="Unassembled WGS sequence"/>
</dbReference>
<keyword evidence="7" id="KW-0479">Metal-binding</keyword>
<dbReference type="Pfam" id="PF14815">
    <property type="entry name" value="NUDIX_4"/>
    <property type="match status" value="1"/>
</dbReference>
<dbReference type="NCBIfam" id="TIGR01084">
    <property type="entry name" value="mutY"/>
    <property type="match status" value="1"/>
</dbReference>
<dbReference type="SUPFAM" id="SSF48150">
    <property type="entry name" value="DNA-glycosylase"/>
    <property type="match status" value="1"/>
</dbReference>
<evidence type="ECO:0000256" key="11">
    <source>
        <dbReference type="ARBA" id="ARBA00023014"/>
    </source>
</evidence>
<dbReference type="SMART" id="SM00525">
    <property type="entry name" value="FES"/>
    <property type="match status" value="1"/>
</dbReference>
<evidence type="ECO:0000256" key="14">
    <source>
        <dbReference type="RuleBase" id="RU365096"/>
    </source>
</evidence>
<comment type="similarity">
    <text evidence="3 14">Belongs to the Nth/MutY family.</text>
</comment>
<dbReference type="EMBL" id="JBHTMY010000001">
    <property type="protein sequence ID" value="MFD1314069.1"/>
    <property type="molecule type" value="Genomic_DNA"/>
</dbReference>
<dbReference type="InterPro" id="IPR011257">
    <property type="entry name" value="DNA_glycosylase"/>
</dbReference>
<accession>A0ABW3XWW9</accession>
<dbReference type="InterPro" id="IPR005760">
    <property type="entry name" value="A/G_AdeGlyc_MutY"/>
</dbReference>
<dbReference type="EC" id="3.2.2.31" evidence="4 14"/>
<keyword evidence="13 14" id="KW-0326">Glycosidase</keyword>
<keyword evidence="11" id="KW-0411">Iron-sulfur</keyword>
<proteinExistence type="inferred from homology"/>
<keyword evidence="10 14" id="KW-0408">Iron</keyword>
<dbReference type="RefSeq" id="WP_377175331.1">
    <property type="nucleotide sequence ID" value="NZ_JBHTMY010000001.1"/>
</dbReference>
<organism evidence="16 17">
    <name type="scientific">Namhaeicola litoreus</name>
    <dbReference type="NCBI Taxonomy" id="1052145"/>
    <lineage>
        <taxon>Bacteria</taxon>
        <taxon>Pseudomonadati</taxon>
        <taxon>Bacteroidota</taxon>
        <taxon>Flavobacteriia</taxon>
        <taxon>Flavobacteriales</taxon>
        <taxon>Flavobacteriaceae</taxon>
        <taxon>Namhaeicola</taxon>
    </lineage>
</organism>
<keyword evidence="12" id="KW-0234">DNA repair</keyword>
<dbReference type="GO" id="GO:0000701">
    <property type="term" value="F:purine-specific mismatch base pair DNA N-glycosylase activity"/>
    <property type="evidence" value="ECO:0007669"/>
    <property type="project" value="UniProtKB-EC"/>
</dbReference>
<dbReference type="Pfam" id="PF00730">
    <property type="entry name" value="HhH-GPD"/>
    <property type="match status" value="1"/>
</dbReference>
<comment type="catalytic activity">
    <reaction evidence="1 14">
        <text>Hydrolyzes free adenine bases from 7,8-dihydro-8-oxoguanine:adenine mismatched double-stranded DNA, leaving an apurinic site.</text>
        <dbReference type="EC" id="3.2.2.31"/>
    </reaction>
</comment>
<dbReference type="Pfam" id="PF10576">
    <property type="entry name" value="EndIII_4Fe-2S"/>
    <property type="match status" value="1"/>
</dbReference>
<evidence type="ECO:0000313" key="17">
    <source>
        <dbReference type="Proteomes" id="UP001597201"/>
    </source>
</evidence>
<feature type="domain" description="HhH-GPD" evidence="15">
    <location>
        <begin position="35"/>
        <end position="186"/>
    </location>
</feature>
<evidence type="ECO:0000313" key="16">
    <source>
        <dbReference type="EMBL" id="MFD1314069.1"/>
    </source>
</evidence>
<evidence type="ECO:0000259" key="15">
    <source>
        <dbReference type="SMART" id="SM00478"/>
    </source>
</evidence>
<evidence type="ECO:0000256" key="2">
    <source>
        <dbReference type="ARBA" id="ARBA00002933"/>
    </source>
</evidence>
<protein>
    <recommendedName>
        <fullName evidence="5 14">Adenine DNA glycosylase</fullName>
        <ecNumber evidence="4 14">3.2.2.31</ecNumber>
    </recommendedName>
</protein>
<dbReference type="CDD" id="cd00056">
    <property type="entry name" value="ENDO3c"/>
    <property type="match status" value="1"/>
</dbReference>